<feature type="compositionally biased region" description="Basic and acidic residues" evidence="1">
    <location>
        <begin position="10"/>
        <end position="27"/>
    </location>
</feature>
<organism evidence="2 3">
    <name type="scientific">Penicillium rubens (strain ATCC 28089 / DSM 1075 / NRRL 1951 / Wisconsin 54-1255)</name>
    <name type="common">Penicillium chrysogenum</name>
    <dbReference type="NCBI Taxonomy" id="500485"/>
    <lineage>
        <taxon>Eukaryota</taxon>
        <taxon>Fungi</taxon>
        <taxon>Dikarya</taxon>
        <taxon>Ascomycota</taxon>
        <taxon>Pezizomycotina</taxon>
        <taxon>Eurotiomycetes</taxon>
        <taxon>Eurotiomycetidae</taxon>
        <taxon>Eurotiales</taxon>
        <taxon>Aspergillaceae</taxon>
        <taxon>Penicillium</taxon>
        <taxon>Penicillium chrysogenum species complex</taxon>
    </lineage>
</organism>
<gene>
    <name evidence="2" type="ORF">Pc18g02870</name>
    <name evidence="2" type="ORF">PCH_Pc18g02870</name>
</gene>
<evidence type="ECO:0000313" key="2">
    <source>
        <dbReference type="EMBL" id="CAP94511.1"/>
    </source>
</evidence>
<dbReference type="EMBL" id="AM920433">
    <property type="protein sequence ID" value="CAP94511.1"/>
    <property type="molecule type" value="Genomic_DNA"/>
</dbReference>
<protein>
    <submittedName>
        <fullName evidence="2">Uncharacterized protein</fullName>
    </submittedName>
</protein>
<accession>B6HB56</accession>
<dbReference type="AlphaFoldDB" id="B6HB56"/>
<keyword evidence="3" id="KW-1185">Reference proteome</keyword>
<evidence type="ECO:0000313" key="3">
    <source>
        <dbReference type="Proteomes" id="UP000000724"/>
    </source>
</evidence>
<reference evidence="2 3" key="1">
    <citation type="journal article" date="2008" name="Nat. Biotechnol.">
        <title>Genome sequencing and analysis of the filamentous fungus Penicillium chrysogenum.</title>
        <authorList>
            <person name="van den Berg M.A."/>
            <person name="Albang R."/>
            <person name="Albermann K."/>
            <person name="Badger J.H."/>
            <person name="Daran J.-M."/>
            <person name="Driessen A.J.M."/>
            <person name="Garcia-Estrada C."/>
            <person name="Fedorova N.D."/>
            <person name="Harris D.M."/>
            <person name="Heijne W.H.M."/>
            <person name="Joardar V.S."/>
            <person name="Kiel J.A.K.W."/>
            <person name="Kovalchuk A."/>
            <person name="Martin J.F."/>
            <person name="Nierman W.C."/>
            <person name="Nijland J.G."/>
            <person name="Pronk J.T."/>
            <person name="Roubos J.A."/>
            <person name="van der Klei I.J."/>
            <person name="van Peij N.N.M.E."/>
            <person name="Veenhuis M."/>
            <person name="von Doehren H."/>
            <person name="Wagner C."/>
            <person name="Wortman J.R."/>
            <person name="Bovenberg R.A.L."/>
        </authorList>
    </citation>
    <scope>NUCLEOTIDE SEQUENCE [LARGE SCALE GENOMIC DNA]</scope>
    <source>
        <strain evidence="3">ATCC 28089 / DSM 1075 / NRRL 1951 / Wisconsin 54-1255</strain>
    </source>
</reference>
<proteinExistence type="predicted"/>
<dbReference type="OMA" id="LWLMNIS"/>
<sequence>MGKIGKKKGTKSDSERQNKSGGQDRKVPPSRGKHYVAVHSFLPGIRIVGVSSARPYRAQISHRRRILEVCRLDTDRIVMTSRESFGIEISRDQKSGNLGISPLSKELGEWKILMVTRCVLWLMNISAGL</sequence>
<feature type="region of interest" description="Disordered" evidence="1">
    <location>
        <begin position="1"/>
        <end position="32"/>
    </location>
</feature>
<dbReference type="VEuPathDB" id="FungiDB:PCH_Pc18g02870"/>
<dbReference type="Proteomes" id="UP000000724">
    <property type="component" value="Contig Pc00c18"/>
</dbReference>
<evidence type="ECO:0000256" key="1">
    <source>
        <dbReference type="SAM" id="MobiDB-lite"/>
    </source>
</evidence>
<name>B6HB56_PENRW</name>
<dbReference type="HOGENOM" id="CLU_1949524_0_0_1"/>